<evidence type="ECO:0000256" key="1">
    <source>
        <dbReference type="SAM" id="MobiDB-lite"/>
    </source>
</evidence>
<dbReference type="Proteomes" id="UP000050794">
    <property type="component" value="Unassembled WGS sequence"/>
</dbReference>
<dbReference type="EMBL" id="UYWY01001410">
    <property type="protein sequence ID" value="VDM26731.1"/>
    <property type="molecule type" value="Genomic_DNA"/>
</dbReference>
<organism evidence="3 4">
    <name type="scientific">Toxocara canis</name>
    <name type="common">Canine roundworm</name>
    <dbReference type="NCBI Taxonomy" id="6265"/>
    <lineage>
        <taxon>Eukaryota</taxon>
        <taxon>Metazoa</taxon>
        <taxon>Ecdysozoa</taxon>
        <taxon>Nematoda</taxon>
        <taxon>Chromadorea</taxon>
        <taxon>Rhabditida</taxon>
        <taxon>Spirurina</taxon>
        <taxon>Ascaridomorpha</taxon>
        <taxon>Ascaridoidea</taxon>
        <taxon>Toxocaridae</taxon>
        <taxon>Toxocara</taxon>
    </lineage>
</organism>
<keyword evidence="3" id="KW-1185">Reference proteome</keyword>
<evidence type="ECO:0000313" key="2">
    <source>
        <dbReference type="EMBL" id="VDM26731.1"/>
    </source>
</evidence>
<reference evidence="4" key="1">
    <citation type="submission" date="2016-06" db="UniProtKB">
        <authorList>
            <consortium name="WormBaseParasite"/>
        </authorList>
    </citation>
    <scope>IDENTIFICATION</scope>
</reference>
<feature type="region of interest" description="Disordered" evidence="1">
    <location>
        <begin position="25"/>
        <end position="78"/>
    </location>
</feature>
<dbReference type="WBParaSite" id="TCNE_0000172501-mRNA-1">
    <property type="protein sequence ID" value="TCNE_0000172501-mRNA-1"/>
    <property type="gene ID" value="TCNE_0000172501"/>
</dbReference>
<protein>
    <submittedName>
        <fullName evidence="4">DUF1508 domain-containing protein</fullName>
    </submittedName>
</protein>
<accession>A0A183TZQ6</accession>
<proteinExistence type="predicted"/>
<evidence type="ECO:0000313" key="4">
    <source>
        <dbReference type="WBParaSite" id="TCNE_0000172501-mRNA-1"/>
    </source>
</evidence>
<name>A0A183TZQ6_TOXCA</name>
<gene>
    <name evidence="2" type="ORF">TCNE_LOCUS1726</name>
</gene>
<reference evidence="2 3" key="2">
    <citation type="submission" date="2018-11" db="EMBL/GenBank/DDBJ databases">
        <authorList>
            <consortium name="Pathogen Informatics"/>
        </authorList>
    </citation>
    <scope>NUCLEOTIDE SEQUENCE [LARGE SCALE GENOMIC DNA]</scope>
</reference>
<dbReference type="AlphaFoldDB" id="A0A183TZQ6"/>
<sequence length="78" mass="8707">MGSDRAESDRIGRIRSYQMKSNRSDRIELGQLVSDRTAPDRSYRIGQTGWDGTGSDRAESDPIGSDHILPKRVGSDRI</sequence>
<evidence type="ECO:0000313" key="3">
    <source>
        <dbReference type="Proteomes" id="UP000050794"/>
    </source>
</evidence>